<protein>
    <submittedName>
        <fullName evidence="1">Uncharacterized protein</fullName>
    </submittedName>
</protein>
<keyword evidence="2" id="KW-1185">Reference proteome</keyword>
<sequence length="289" mass="31858">IYLLAAIQVASSQFVCLANRDNNDINCDSSSNGRDSRDCGTSSNAFTSLGDDDSYLDDLFYYANIFTSLFVKAVVLWIVWDHSPMDDTPTGSEPDAKDATRDENDDARLPLPGKRDAEGELAVRHMDIRNLKREALRDLCKELGIPHSATMPVLKERLRKFSSQQNQWDDLLPGAGAKRSHKGPQPNAKRRQAKISHLRREHLLERTSAGDGSAVVTHTLPTERSKDTRTPEEIASVIPWAKAFVANNPYQPPRLLFTPPPSAPDSPGNGTSTPANAMDVEPAQSLVLQ</sequence>
<gene>
    <name evidence="1" type="ORF">BJ138DRAFT_1200450</name>
</gene>
<organism evidence="1 2">
    <name type="scientific">Hygrophoropsis aurantiaca</name>
    <dbReference type="NCBI Taxonomy" id="72124"/>
    <lineage>
        <taxon>Eukaryota</taxon>
        <taxon>Fungi</taxon>
        <taxon>Dikarya</taxon>
        <taxon>Basidiomycota</taxon>
        <taxon>Agaricomycotina</taxon>
        <taxon>Agaricomycetes</taxon>
        <taxon>Agaricomycetidae</taxon>
        <taxon>Boletales</taxon>
        <taxon>Coniophorineae</taxon>
        <taxon>Hygrophoropsidaceae</taxon>
        <taxon>Hygrophoropsis</taxon>
    </lineage>
</organism>
<accession>A0ACB7ZNS0</accession>
<reference evidence="1" key="1">
    <citation type="journal article" date="2021" name="New Phytol.">
        <title>Evolutionary innovations through gain and loss of genes in the ectomycorrhizal Boletales.</title>
        <authorList>
            <person name="Wu G."/>
            <person name="Miyauchi S."/>
            <person name="Morin E."/>
            <person name="Kuo A."/>
            <person name="Drula E."/>
            <person name="Varga T."/>
            <person name="Kohler A."/>
            <person name="Feng B."/>
            <person name="Cao Y."/>
            <person name="Lipzen A."/>
            <person name="Daum C."/>
            <person name="Hundley H."/>
            <person name="Pangilinan J."/>
            <person name="Johnson J."/>
            <person name="Barry K."/>
            <person name="LaButti K."/>
            <person name="Ng V."/>
            <person name="Ahrendt S."/>
            <person name="Min B."/>
            <person name="Choi I.G."/>
            <person name="Park H."/>
            <person name="Plett J.M."/>
            <person name="Magnuson J."/>
            <person name="Spatafora J.W."/>
            <person name="Nagy L.G."/>
            <person name="Henrissat B."/>
            <person name="Grigoriev I.V."/>
            <person name="Yang Z.L."/>
            <person name="Xu J."/>
            <person name="Martin F.M."/>
        </authorList>
    </citation>
    <scope>NUCLEOTIDE SEQUENCE</scope>
    <source>
        <strain evidence="1">ATCC 28755</strain>
    </source>
</reference>
<name>A0ACB7ZNS0_9AGAM</name>
<dbReference type="Proteomes" id="UP000790377">
    <property type="component" value="Unassembled WGS sequence"/>
</dbReference>
<feature type="non-terminal residue" evidence="1">
    <location>
        <position position="1"/>
    </location>
</feature>
<dbReference type="EMBL" id="MU269466">
    <property type="protein sequence ID" value="KAH7902845.1"/>
    <property type="molecule type" value="Genomic_DNA"/>
</dbReference>
<evidence type="ECO:0000313" key="1">
    <source>
        <dbReference type="EMBL" id="KAH7902845.1"/>
    </source>
</evidence>
<proteinExistence type="predicted"/>
<evidence type="ECO:0000313" key="2">
    <source>
        <dbReference type="Proteomes" id="UP000790377"/>
    </source>
</evidence>
<comment type="caution">
    <text evidence="1">The sequence shown here is derived from an EMBL/GenBank/DDBJ whole genome shotgun (WGS) entry which is preliminary data.</text>
</comment>